<evidence type="ECO:0000256" key="2">
    <source>
        <dbReference type="ARBA" id="ARBA00022649"/>
    </source>
</evidence>
<proteinExistence type="inferred from homology"/>
<evidence type="ECO:0000256" key="5">
    <source>
        <dbReference type="ARBA" id="ARBA00022801"/>
    </source>
</evidence>
<organism evidence="9 10">
    <name type="scientific">Scytonema hofmannii FACHB-248</name>
    <dbReference type="NCBI Taxonomy" id="1842502"/>
    <lineage>
        <taxon>Bacteria</taxon>
        <taxon>Bacillati</taxon>
        <taxon>Cyanobacteriota</taxon>
        <taxon>Cyanophyceae</taxon>
        <taxon>Nostocales</taxon>
        <taxon>Scytonemataceae</taxon>
        <taxon>Scytonema</taxon>
    </lineage>
</organism>
<comment type="cofactor">
    <cofactor evidence="1">
        <name>Mg(2+)</name>
        <dbReference type="ChEBI" id="CHEBI:18420"/>
    </cofactor>
</comment>
<dbReference type="Proteomes" id="UP000660380">
    <property type="component" value="Unassembled WGS sequence"/>
</dbReference>
<dbReference type="PANTHER" id="PTHR33653:SF1">
    <property type="entry name" value="RIBONUCLEASE VAPC2"/>
    <property type="match status" value="1"/>
</dbReference>
<evidence type="ECO:0000256" key="7">
    <source>
        <dbReference type="ARBA" id="ARBA00038093"/>
    </source>
</evidence>
<keyword evidence="6" id="KW-0460">Magnesium</keyword>
<keyword evidence="10" id="KW-1185">Reference proteome</keyword>
<accession>A0ABR8GUG6</accession>
<protein>
    <submittedName>
        <fullName evidence="9">Type II toxin-antitoxin system VapC family toxin</fullName>
    </submittedName>
</protein>
<evidence type="ECO:0000313" key="10">
    <source>
        <dbReference type="Proteomes" id="UP000660380"/>
    </source>
</evidence>
<gene>
    <name evidence="9" type="ORF">H6G81_21990</name>
</gene>
<dbReference type="Pfam" id="PF01850">
    <property type="entry name" value="PIN"/>
    <property type="match status" value="1"/>
</dbReference>
<dbReference type="InterPro" id="IPR029060">
    <property type="entry name" value="PIN-like_dom_sf"/>
</dbReference>
<sequence length="140" mass="15713">MTRWVLDTDHISLLQRGNPVVISKVATINPLEISVTVITIVEQMYGRLDVIKRAKTKQELVTAYALLKETFNRLCQGNILDFDEAAFDIYNELRAAKIRIGTQDLRIAAIALSVSATVVTRNSKDFEKVPGLKIVDWSIP</sequence>
<reference evidence="9 10" key="1">
    <citation type="journal article" date="2020" name="ISME J.">
        <title>Comparative genomics reveals insights into cyanobacterial evolution and habitat adaptation.</title>
        <authorList>
            <person name="Chen M.Y."/>
            <person name="Teng W.K."/>
            <person name="Zhao L."/>
            <person name="Hu C.X."/>
            <person name="Zhou Y.K."/>
            <person name="Han B.P."/>
            <person name="Song L.R."/>
            <person name="Shu W.S."/>
        </authorList>
    </citation>
    <scope>NUCLEOTIDE SEQUENCE [LARGE SCALE GENOMIC DNA]</scope>
    <source>
        <strain evidence="9 10">FACHB-248</strain>
    </source>
</reference>
<dbReference type="SUPFAM" id="SSF88723">
    <property type="entry name" value="PIN domain-like"/>
    <property type="match status" value="1"/>
</dbReference>
<comment type="similarity">
    <text evidence="7">Belongs to the PINc/VapC protein family.</text>
</comment>
<evidence type="ECO:0000256" key="3">
    <source>
        <dbReference type="ARBA" id="ARBA00022722"/>
    </source>
</evidence>
<keyword evidence="2" id="KW-1277">Toxin-antitoxin system</keyword>
<evidence type="ECO:0000256" key="1">
    <source>
        <dbReference type="ARBA" id="ARBA00001946"/>
    </source>
</evidence>
<dbReference type="PANTHER" id="PTHR33653">
    <property type="entry name" value="RIBONUCLEASE VAPC2"/>
    <property type="match status" value="1"/>
</dbReference>
<dbReference type="RefSeq" id="WP_029638383.1">
    <property type="nucleotide sequence ID" value="NZ_JACJTA010000055.1"/>
</dbReference>
<dbReference type="InterPro" id="IPR050556">
    <property type="entry name" value="Type_II_TA_system_RNase"/>
</dbReference>
<evidence type="ECO:0000313" key="9">
    <source>
        <dbReference type="EMBL" id="MBD2607125.1"/>
    </source>
</evidence>
<evidence type="ECO:0000256" key="4">
    <source>
        <dbReference type="ARBA" id="ARBA00022723"/>
    </source>
</evidence>
<comment type="caution">
    <text evidence="9">The sequence shown here is derived from an EMBL/GenBank/DDBJ whole genome shotgun (WGS) entry which is preliminary data.</text>
</comment>
<dbReference type="EMBL" id="JACJTA010000055">
    <property type="protein sequence ID" value="MBD2607125.1"/>
    <property type="molecule type" value="Genomic_DNA"/>
</dbReference>
<dbReference type="CDD" id="cd09881">
    <property type="entry name" value="PIN_VapC4-5_FitB-like"/>
    <property type="match status" value="1"/>
</dbReference>
<keyword evidence="4" id="KW-0479">Metal-binding</keyword>
<dbReference type="Gene3D" id="3.40.50.1010">
    <property type="entry name" value="5'-nuclease"/>
    <property type="match status" value="1"/>
</dbReference>
<feature type="domain" description="PIN" evidence="8">
    <location>
        <begin position="16"/>
        <end position="131"/>
    </location>
</feature>
<keyword evidence="5" id="KW-0378">Hydrolase</keyword>
<dbReference type="InterPro" id="IPR002716">
    <property type="entry name" value="PIN_dom"/>
</dbReference>
<evidence type="ECO:0000259" key="8">
    <source>
        <dbReference type="Pfam" id="PF01850"/>
    </source>
</evidence>
<keyword evidence="3" id="KW-0540">Nuclease</keyword>
<evidence type="ECO:0000256" key="6">
    <source>
        <dbReference type="ARBA" id="ARBA00022842"/>
    </source>
</evidence>
<name>A0ABR8GUG6_9CYAN</name>